<name>A0A8J6N8F2_9BACT</name>
<evidence type="ECO:0000313" key="11">
    <source>
        <dbReference type="Proteomes" id="UP000599024"/>
    </source>
</evidence>
<gene>
    <name evidence="7 10" type="primary">tilS</name>
    <name evidence="10" type="ORF">H8E79_06490</name>
</gene>
<dbReference type="SUPFAM" id="SSF52402">
    <property type="entry name" value="Adenine nucleotide alpha hydrolases-like"/>
    <property type="match status" value="1"/>
</dbReference>
<evidence type="ECO:0000256" key="6">
    <source>
        <dbReference type="ARBA" id="ARBA00048539"/>
    </source>
</evidence>
<dbReference type="PANTHER" id="PTHR43033:SF1">
    <property type="entry name" value="TRNA(ILE)-LYSIDINE SYNTHASE-RELATED"/>
    <property type="match status" value="1"/>
</dbReference>
<comment type="similarity">
    <text evidence="7">Belongs to the tRNA(Ile)-lysidine synthase family.</text>
</comment>
<reference evidence="10 11" key="1">
    <citation type="submission" date="2020-08" db="EMBL/GenBank/DDBJ databases">
        <title>Bridging the membrane lipid divide: bacteria of the FCB group superphylum have the potential to synthesize archaeal ether lipids.</title>
        <authorList>
            <person name="Villanueva L."/>
            <person name="Von Meijenfeldt F.A.B."/>
            <person name="Westbye A.B."/>
            <person name="Yadav S."/>
            <person name="Hopmans E.C."/>
            <person name="Dutilh B.E."/>
            <person name="Sinninghe Damste J.S."/>
        </authorList>
    </citation>
    <scope>NUCLEOTIDE SEQUENCE [LARGE SCALE GENOMIC DNA]</scope>
    <source>
        <strain evidence="10">NIOZ-UU81</strain>
    </source>
</reference>
<evidence type="ECO:0000256" key="7">
    <source>
        <dbReference type="HAMAP-Rule" id="MF_01161"/>
    </source>
</evidence>
<feature type="domain" description="tRNA(Ile)-lysidine synthase substrate-binding" evidence="9">
    <location>
        <begin position="265"/>
        <end position="323"/>
    </location>
</feature>
<keyword evidence="1 7" id="KW-0963">Cytoplasm</keyword>
<comment type="catalytic activity">
    <reaction evidence="6 7">
        <text>cytidine(34) in tRNA(Ile2) + L-lysine + ATP = lysidine(34) in tRNA(Ile2) + AMP + diphosphate + H(+)</text>
        <dbReference type="Rhea" id="RHEA:43744"/>
        <dbReference type="Rhea" id="RHEA-COMP:10625"/>
        <dbReference type="Rhea" id="RHEA-COMP:10670"/>
        <dbReference type="ChEBI" id="CHEBI:15378"/>
        <dbReference type="ChEBI" id="CHEBI:30616"/>
        <dbReference type="ChEBI" id="CHEBI:32551"/>
        <dbReference type="ChEBI" id="CHEBI:33019"/>
        <dbReference type="ChEBI" id="CHEBI:82748"/>
        <dbReference type="ChEBI" id="CHEBI:83665"/>
        <dbReference type="ChEBI" id="CHEBI:456215"/>
        <dbReference type="EC" id="6.3.4.19"/>
    </reaction>
</comment>
<dbReference type="CDD" id="cd01992">
    <property type="entry name" value="TilS_N"/>
    <property type="match status" value="1"/>
</dbReference>
<feature type="domain" description="tRNA(Ile)-lysidine/2-thiocytidine synthase N-terminal" evidence="8">
    <location>
        <begin position="25"/>
        <end position="201"/>
    </location>
</feature>
<dbReference type="EC" id="6.3.4.19" evidence="7"/>
<keyword evidence="4 7" id="KW-0547">Nucleotide-binding</keyword>
<evidence type="ECO:0000256" key="5">
    <source>
        <dbReference type="ARBA" id="ARBA00022840"/>
    </source>
</evidence>
<comment type="caution">
    <text evidence="10">The sequence shown here is derived from an EMBL/GenBank/DDBJ whole genome shotgun (WGS) entry which is preliminary data.</text>
</comment>
<dbReference type="GO" id="GO:0005524">
    <property type="term" value="F:ATP binding"/>
    <property type="evidence" value="ECO:0007669"/>
    <property type="project" value="UniProtKB-UniRule"/>
</dbReference>
<evidence type="ECO:0000313" key="10">
    <source>
        <dbReference type="EMBL" id="MBC8208798.1"/>
    </source>
</evidence>
<protein>
    <recommendedName>
        <fullName evidence="7">tRNA(Ile)-lysidine synthase</fullName>
        <ecNumber evidence="7">6.3.4.19</ecNumber>
    </recommendedName>
    <alternativeName>
        <fullName evidence="7">tRNA(Ile)-2-lysyl-cytidine synthase</fullName>
    </alternativeName>
    <alternativeName>
        <fullName evidence="7">tRNA(Ile)-lysidine synthetase</fullName>
    </alternativeName>
</protein>
<dbReference type="InterPro" id="IPR011063">
    <property type="entry name" value="TilS/TtcA_N"/>
</dbReference>
<dbReference type="InterPro" id="IPR012094">
    <property type="entry name" value="tRNA_Ile_lys_synt"/>
</dbReference>
<dbReference type="Proteomes" id="UP000599024">
    <property type="component" value="Unassembled WGS sequence"/>
</dbReference>
<organism evidence="10 11">
    <name type="scientific">Candidatus Desulfatifera sulfidica</name>
    <dbReference type="NCBI Taxonomy" id="2841691"/>
    <lineage>
        <taxon>Bacteria</taxon>
        <taxon>Pseudomonadati</taxon>
        <taxon>Thermodesulfobacteriota</taxon>
        <taxon>Desulfobulbia</taxon>
        <taxon>Desulfobulbales</taxon>
        <taxon>Desulfobulbaceae</taxon>
        <taxon>Candidatus Desulfatifera</taxon>
    </lineage>
</organism>
<dbReference type="InterPro" id="IPR014729">
    <property type="entry name" value="Rossmann-like_a/b/a_fold"/>
</dbReference>
<dbReference type="GO" id="GO:0005737">
    <property type="term" value="C:cytoplasm"/>
    <property type="evidence" value="ECO:0007669"/>
    <property type="project" value="UniProtKB-SubCell"/>
</dbReference>
<keyword evidence="3 7" id="KW-0819">tRNA processing</keyword>
<dbReference type="GO" id="GO:0006400">
    <property type="term" value="P:tRNA modification"/>
    <property type="evidence" value="ECO:0007669"/>
    <property type="project" value="UniProtKB-UniRule"/>
</dbReference>
<accession>A0A8J6N8F2</accession>
<dbReference type="Pfam" id="PF09179">
    <property type="entry name" value="TilS"/>
    <property type="match status" value="1"/>
</dbReference>
<dbReference type="EMBL" id="JACNLK010000054">
    <property type="protein sequence ID" value="MBC8208798.1"/>
    <property type="molecule type" value="Genomic_DNA"/>
</dbReference>
<keyword evidence="5 7" id="KW-0067">ATP-binding</keyword>
<dbReference type="Gene3D" id="3.40.50.620">
    <property type="entry name" value="HUPs"/>
    <property type="match status" value="1"/>
</dbReference>
<dbReference type="SUPFAM" id="SSF82829">
    <property type="entry name" value="MesJ substrate recognition domain-like"/>
    <property type="match status" value="1"/>
</dbReference>
<dbReference type="HAMAP" id="MF_01161">
    <property type="entry name" value="tRNA_Ile_lys_synt"/>
    <property type="match status" value="1"/>
</dbReference>
<dbReference type="PANTHER" id="PTHR43033">
    <property type="entry name" value="TRNA(ILE)-LYSIDINE SYNTHASE-RELATED"/>
    <property type="match status" value="1"/>
</dbReference>
<dbReference type="Gene3D" id="1.20.59.20">
    <property type="match status" value="1"/>
</dbReference>
<feature type="binding site" evidence="7">
    <location>
        <begin position="30"/>
        <end position="35"/>
    </location>
    <ligand>
        <name>ATP</name>
        <dbReference type="ChEBI" id="CHEBI:30616"/>
    </ligand>
</feature>
<keyword evidence="2 7" id="KW-0436">Ligase</keyword>
<dbReference type="InterPro" id="IPR015262">
    <property type="entry name" value="tRNA_Ile_lys_synt_subst-bd"/>
</dbReference>
<comment type="function">
    <text evidence="7">Ligates lysine onto the cytidine present at position 34 of the AUA codon-specific tRNA(Ile) that contains the anticodon CAU, in an ATP-dependent manner. Cytidine is converted to lysidine, thus changing the amino acid specificity of the tRNA from methionine to isoleucine.</text>
</comment>
<sequence>MGPLLRRRLSLILEKKKLLRQSDHLIIGVSGGPDSMALLHLLAAVHPPDQLTTVTIDHGLRPDETPQEIKQVKNLCNTLAVEHQTCCVDVNGLRRKQKCSLEAAARELRHQQLEEICLQKGAAAIALAHTANDQAEEVLIRLLRGSGRKGLSGMNYRQGRIIRPLLGECKEELIHYLLEEGIPWSQDSSNLDQNLLRNRVRLDLLPRLRTDYNPGIDQTLIQTAAILNDEEDILEQMAQTAYEAQVGCSTTSEEEIAGPITPLTLNLQPFLASPPALQRRVLEKVCWQMQARPQFRQIEQLRELAMRPEPHGQAHLTSGLRVHKQGSTLLFHYPSGKHPYRGN</sequence>
<proteinExistence type="inferred from homology"/>
<evidence type="ECO:0000256" key="4">
    <source>
        <dbReference type="ARBA" id="ARBA00022741"/>
    </source>
</evidence>
<comment type="domain">
    <text evidence="7">The N-terminal region contains the highly conserved SGGXDS motif, predicted to be a P-loop motif involved in ATP binding.</text>
</comment>
<dbReference type="Pfam" id="PF01171">
    <property type="entry name" value="ATP_bind_3"/>
    <property type="match status" value="1"/>
</dbReference>
<evidence type="ECO:0000256" key="1">
    <source>
        <dbReference type="ARBA" id="ARBA00022490"/>
    </source>
</evidence>
<dbReference type="GO" id="GO:0032267">
    <property type="term" value="F:tRNA(Ile)-lysidine synthase activity"/>
    <property type="evidence" value="ECO:0007669"/>
    <property type="project" value="UniProtKB-EC"/>
</dbReference>
<evidence type="ECO:0000259" key="9">
    <source>
        <dbReference type="Pfam" id="PF09179"/>
    </source>
</evidence>
<evidence type="ECO:0000256" key="2">
    <source>
        <dbReference type="ARBA" id="ARBA00022598"/>
    </source>
</evidence>
<evidence type="ECO:0000256" key="3">
    <source>
        <dbReference type="ARBA" id="ARBA00022694"/>
    </source>
</evidence>
<dbReference type="AlphaFoldDB" id="A0A8J6N8F2"/>
<evidence type="ECO:0000259" key="8">
    <source>
        <dbReference type="Pfam" id="PF01171"/>
    </source>
</evidence>
<comment type="subcellular location">
    <subcellularLocation>
        <location evidence="7">Cytoplasm</location>
    </subcellularLocation>
</comment>
<dbReference type="InterPro" id="IPR012795">
    <property type="entry name" value="tRNA_Ile_lys_synt_N"/>
</dbReference>
<dbReference type="NCBIfam" id="TIGR02432">
    <property type="entry name" value="lysidine_TilS_N"/>
    <property type="match status" value="1"/>
</dbReference>